<dbReference type="STRING" id="1801743.A2824_00955"/>
<dbReference type="PANTHER" id="PTHR37304:SF1">
    <property type="entry name" value="MEMBRANE PROTEIN"/>
    <property type="match status" value="1"/>
</dbReference>
<gene>
    <name evidence="2" type="ORF">A2824_00955</name>
</gene>
<evidence type="ECO:0000313" key="3">
    <source>
        <dbReference type="Proteomes" id="UP000178059"/>
    </source>
</evidence>
<protein>
    <recommendedName>
        <fullName evidence="4">DUF378 domain-containing protein</fullName>
    </recommendedName>
</protein>
<evidence type="ECO:0008006" key="4">
    <source>
        <dbReference type="Google" id="ProtNLM"/>
    </source>
</evidence>
<organism evidence="2 3">
    <name type="scientific">Candidatus Nomurabacteria bacterium RIFCSPHIGHO2_01_FULL_42_16</name>
    <dbReference type="NCBI Taxonomy" id="1801743"/>
    <lineage>
        <taxon>Bacteria</taxon>
        <taxon>Candidatus Nomuraibacteriota</taxon>
    </lineage>
</organism>
<reference evidence="2 3" key="1">
    <citation type="journal article" date="2016" name="Nat. Commun.">
        <title>Thousands of microbial genomes shed light on interconnected biogeochemical processes in an aquifer system.</title>
        <authorList>
            <person name="Anantharaman K."/>
            <person name="Brown C.T."/>
            <person name="Hug L.A."/>
            <person name="Sharon I."/>
            <person name="Castelle C.J."/>
            <person name="Probst A.J."/>
            <person name="Thomas B.C."/>
            <person name="Singh A."/>
            <person name="Wilkins M.J."/>
            <person name="Karaoz U."/>
            <person name="Brodie E.L."/>
            <person name="Williams K.H."/>
            <person name="Hubbard S.S."/>
            <person name="Banfield J.F."/>
        </authorList>
    </citation>
    <scope>NUCLEOTIDE SEQUENCE [LARGE SCALE GENOMIC DNA]</scope>
</reference>
<evidence type="ECO:0000256" key="1">
    <source>
        <dbReference type="SAM" id="Phobius"/>
    </source>
</evidence>
<name>A0A1F6VI62_9BACT</name>
<feature type="transmembrane region" description="Helical" evidence="1">
    <location>
        <begin position="50"/>
        <end position="78"/>
    </location>
</feature>
<keyword evidence="1" id="KW-0812">Transmembrane</keyword>
<dbReference type="AlphaFoldDB" id="A0A1F6VI62"/>
<keyword evidence="1" id="KW-0472">Membrane</keyword>
<dbReference type="InterPro" id="IPR007211">
    <property type="entry name" value="DUF378"/>
</dbReference>
<feature type="transmembrane region" description="Helical" evidence="1">
    <location>
        <begin position="25"/>
        <end position="44"/>
    </location>
</feature>
<dbReference type="EMBL" id="MFTT01000028">
    <property type="protein sequence ID" value="OGI69314.1"/>
    <property type="molecule type" value="Genomic_DNA"/>
</dbReference>
<dbReference type="Proteomes" id="UP000178059">
    <property type="component" value="Unassembled WGS sequence"/>
</dbReference>
<dbReference type="Pfam" id="PF04070">
    <property type="entry name" value="DUF378"/>
    <property type="match status" value="1"/>
</dbReference>
<evidence type="ECO:0000313" key="2">
    <source>
        <dbReference type="EMBL" id="OGI69314.1"/>
    </source>
</evidence>
<keyword evidence="1" id="KW-1133">Transmembrane helix</keyword>
<sequence length="98" mass="10276">MCKNCGESSCAGCGKKKCLSAKITWALLFIGGLNWGLVGLGAFFGKNFNVVNLIFGGAPALEWIIYILVGIAAVVWIFPCRCKTCMPEAAPGQSAGAM</sequence>
<dbReference type="PANTHER" id="PTHR37304">
    <property type="entry name" value="MEMBRANE PROTEIN-RELATED"/>
    <property type="match status" value="1"/>
</dbReference>
<proteinExistence type="predicted"/>
<accession>A0A1F6VI62</accession>
<comment type="caution">
    <text evidence="2">The sequence shown here is derived from an EMBL/GenBank/DDBJ whole genome shotgun (WGS) entry which is preliminary data.</text>
</comment>